<dbReference type="PANTHER" id="PTHR16148:SF14">
    <property type="entry name" value="MYND-TYPE DOMAIN-CONTAINING PROTEIN"/>
    <property type="match status" value="1"/>
</dbReference>
<evidence type="ECO:0000313" key="3">
    <source>
        <dbReference type="Proteomes" id="UP000192257"/>
    </source>
</evidence>
<dbReference type="PANTHER" id="PTHR16148">
    <property type="entry name" value="NF-KAPPA-B-REPRESSING FACTOR-RELATED"/>
    <property type="match status" value="1"/>
</dbReference>
<accession>A0A1X0NTT9</accession>
<feature type="compositionally biased region" description="Basic and acidic residues" evidence="1">
    <location>
        <begin position="1240"/>
        <end position="1251"/>
    </location>
</feature>
<dbReference type="STRING" id="67003.A0A1X0NTT9"/>
<reference evidence="2 3" key="1">
    <citation type="submission" date="2017-03" db="EMBL/GenBank/DDBJ databases">
        <title>An alternative strategy for trypanosome survival in the mammalian bloodstream revealed through genome and transcriptome analysis of the ubiquitous bovine parasite Trypanosoma (Megatrypanum) theileri.</title>
        <authorList>
            <person name="Kelly S."/>
            <person name="Ivens A."/>
            <person name="Mott A."/>
            <person name="O'Neill E."/>
            <person name="Emms D."/>
            <person name="Macleod O."/>
            <person name="Voorheis P."/>
            <person name="Matthews J."/>
            <person name="Matthews K."/>
            <person name="Carrington M."/>
        </authorList>
    </citation>
    <scope>NUCLEOTIDE SEQUENCE [LARGE SCALE GENOMIC DNA]</scope>
    <source>
        <strain evidence="2">Edinburgh</strain>
    </source>
</reference>
<protein>
    <submittedName>
        <fullName evidence="2">Uncharacterized protein</fullName>
    </submittedName>
</protein>
<feature type="region of interest" description="Disordered" evidence="1">
    <location>
        <begin position="1233"/>
        <end position="1290"/>
    </location>
</feature>
<sequence length="1290" mass="145399">MFRARRLAVLPHRCHTRQQEQQQLLLLLTSSSSSSSSSLSLSQQCRHYTPIWQPDPAVNHVTSLRDEDECRTLWGSTSSKTKTTKTKRKGEEGEVITAATAKETLSRAGVPIPNVAAAVEAWIRFGNDPVLHTAIPVMHEGQYLPPTILTTTTTRTTLRGNALKGEGDSTLPQSTSPFAYAEDYMGTNMVFGSPEHVKDSVTVWANYFERRYTNQLRQSRRTVANHVGLVNAPEVFTDEADRPETKWSQDTFFRERAYMAEKFLKEKVSNMQQFERVLKRSGVDAYIAFHDALQQQTQMLIPLPSPSIWHYEGARRTQWAEKFIPLSQESLQFFEEVLAADLQRLHRTPEKILQSVSAVFAEVGKVLVRRHHRCLNGRTWSSLTSEEKDTFCMKEVWRWQQQVITGDFDPKGEMENSTEESPEWQSEHDTIMQLMNTKIDDLSFTALDFWKHTLRCEEMETEHIHTEKRIRDISAAAWKALYDTTPFEMIINGKVESIARGQLDMSASVFRPYSNDIWCQINYAKFGASTITQHTTTARRQLLFFHAGSLKEVAATATLYYATKPLSHSLDYSSPYKYRRSLVGLCTTYGVDMAHATQRPLLLSAAHLARAEDLIRTVVLQAARPFGERRRAAIKQRRTNYQRLLVPVEKVEVFAARAATSDLLTKGADPAETLEVKREKVNMWPLGSRRAISYDWQTSHLEKLKKAMPDMGVPLTAQRVKDIDAIKRSAFLEISLWRRVTPEEKKQRREQLEKEKQHVDELVRTIPQLAQVQKYANSLYNRIEEKVLLPINNTTTTTTTNNNNNNTDKKDNVNVKNDSDDDSMWEFAVMLDDRIVLNVEQEVELYLPFADANGVPLPQGEYRVRVRAYDTDINPTLDPIRCSESFSTPLQVFDALPQLIEQFFSSSSSKSSSASSITQIPGSMFIPFCEFLREAGVEVPLRCEFEAGQALSSGGDVYMDYFLHLLRSSGNSNGGMSAAIDEDISIADSDLLEPSCAAHWAVHHPGATAEEWAEARRRVLTRAWREEREWWWELSKGTAIPSTSTSTGMGRGRGVLDTADMATASTNSGMRGGLTLPSLPAARRDEILRVTTLTATAEYTNMRSGITAVCDVDGTGAAVSLQLTNTDYNNHNHNNNNNNDNNKRNNSDMCDIDDALATAQHALRSAQDRHNTLAAFRLGTLSKQSQMLLFCGINATEFAGKYARTYAYAFTKAKKELAEVALSGRVVPGVRDGPAGISADEERLSERESVDRFASSTHPEQRKTQFVTRIGPGGVPMEDPTPEQMSDWGR</sequence>
<evidence type="ECO:0000313" key="2">
    <source>
        <dbReference type="EMBL" id="ORC87958.1"/>
    </source>
</evidence>
<dbReference type="Proteomes" id="UP000192257">
    <property type="component" value="Unassembled WGS sequence"/>
</dbReference>
<feature type="region of interest" description="Disordered" evidence="1">
    <location>
        <begin position="794"/>
        <end position="817"/>
    </location>
</feature>
<comment type="caution">
    <text evidence="2">The sequence shown here is derived from an EMBL/GenBank/DDBJ whole genome shotgun (WGS) entry which is preliminary data.</text>
</comment>
<proteinExistence type="predicted"/>
<organism evidence="2 3">
    <name type="scientific">Trypanosoma theileri</name>
    <dbReference type="NCBI Taxonomy" id="67003"/>
    <lineage>
        <taxon>Eukaryota</taxon>
        <taxon>Discoba</taxon>
        <taxon>Euglenozoa</taxon>
        <taxon>Kinetoplastea</taxon>
        <taxon>Metakinetoplastina</taxon>
        <taxon>Trypanosomatida</taxon>
        <taxon>Trypanosomatidae</taxon>
        <taxon>Trypanosoma</taxon>
    </lineage>
</organism>
<name>A0A1X0NTT9_9TRYP</name>
<dbReference type="OrthoDB" id="276748at2759"/>
<dbReference type="VEuPathDB" id="TriTrypDB:TM35_000192020"/>
<gene>
    <name evidence="2" type="ORF">TM35_000192020</name>
</gene>
<evidence type="ECO:0000256" key="1">
    <source>
        <dbReference type="SAM" id="MobiDB-lite"/>
    </source>
</evidence>
<dbReference type="RefSeq" id="XP_028882024.1">
    <property type="nucleotide sequence ID" value="XM_029026700.1"/>
</dbReference>
<keyword evidence="3" id="KW-1185">Reference proteome</keyword>
<dbReference type="GeneID" id="39986480"/>
<dbReference type="EMBL" id="NBCO01000019">
    <property type="protein sequence ID" value="ORC87958.1"/>
    <property type="molecule type" value="Genomic_DNA"/>
</dbReference>
<feature type="compositionally biased region" description="Low complexity" evidence="1">
    <location>
        <begin position="794"/>
        <end position="806"/>
    </location>
</feature>